<evidence type="ECO:0000313" key="3">
    <source>
        <dbReference type="EMBL" id="SHO53835.1"/>
    </source>
</evidence>
<proteinExistence type="predicted"/>
<evidence type="ECO:0000313" key="4">
    <source>
        <dbReference type="Proteomes" id="UP000184603"/>
    </source>
</evidence>
<reference evidence="3 4" key="1">
    <citation type="submission" date="2016-12" db="EMBL/GenBank/DDBJ databases">
        <authorList>
            <person name="Song W.-J."/>
            <person name="Kurnit D.M."/>
        </authorList>
    </citation>
    <scope>NUCLEOTIDE SEQUENCE [LARGE SCALE GENOMIC DNA]</scope>
    <source>
        <strain evidence="3 4">DSM 18488</strain>
    </source>
</reference>
<dbReference type="SUPFAM" id="SSF69593">
    <property type="entry name" value="Glycerol-3-phosphate (1)-acyltransferase"/>
    <property type="match status" value="1"/>
</dbReference>
<dbReference type="InterPro" id="IPR002123">
    <property type="entry name" value="Plipid/glycerol_acylTrfase"/>
</dbReference>
<keyword evidence="1" id="KW-0812">Transmembrane</keyword>
<keyword evidence="3" id="KW-0012">Acyltransferase</keyword>
<feature type="transmembrane region" description="Helical" evidence="1">
    <location>
        <begin position="12"/>
        <end position="39"/>
    </location>
</feature>
<dbReference type="SMART" id="SM00563">
    <property type="entry name" value="PlsC"/>
    <property type="match status" value="1"/>
</dbReference>
<organism evidence="3 4">
    <name type="scientific">Desulfopila aestuarii DSM 18488</name>
    <dbReference type="NCBI Taxonomy" id="1121416"/>
    <lineage>
        <taxon>Bacteria</taxon>
        <taxon>Pseudomonadati</taxon>
        <taxon>Thermodesulfobacteriota</taxon>
        <taxon>Desulfobulbia</taxon>
        <taxon>Desulfobulbales</taxon>
        <taxon>Desulfocapsaceae</taxon>
        <taxon>Desulfopila</taxon>
    </lineage>
</organism>
<keyword evidence="1" id="KW-1133">Transmembrane helix</keyword>
<dbReference type="RefSeq" id="WP_073617328.1">
    <property type="nucleotide sequence ID" value="NZ_FRFE01000082.1"/>
</dbReference>
<keyword evidence="3" id="KW-0808">Transferase</keyword>
<accession>A0A1M7YML3</accession>
<evidence type="ECO:0000256" key="1">
    <source>
        <dbReference type="SAM" id="Phobius"/>
    </source>
</evidence>
<keyword evidence="1" id="KW-0472">Membrane</keyword>
<name>A0A1M7YML3_9BACT</name>
<dbReference type="GO" id="GO:0016746">
    <property type="term" value="F:acyltransferase activity"/>
    <property type="evidence" value="ECO:0007669"/>
    <property type="project" value="UniProtKB-KW"/>
</dbReference>
<dbReference type="STRING" id="1121416.SAMN02745220_05333"/>
<dbReference type="PANTHER" id="PTHR10983:SF16">
    <property type="entry name" value="LYSOCARDIOLIPIN ACYLTRANSFERASE 1"/>
    <property type="match status" value="1"/>
</dbReference>
<dbReference type="Proteomes" id="UP000184603">
    <property type="component" value="Unassembled WGS sequence"/>
</dbReference>
<keyword evidence="4" id="KW-1185">Reference proteome</keyword>
<dbReference type="CDD" id="cd07990">
    <property type="entry name" value="LPLAT_LCLAT1-like"/>
    <property type="match status" value="1"/>
</dbReference>
<protein>
    <submittedName>
        <fullName evidence="3">1-acyl-sn-glycerol-3-phosphate acyltransferase</fullName>
    </submittedName>
</protein>
<dbReference type="OrthoDB" id="319710at2"/>
<dbReference type="EMBL" id="FRFE01000082">
    <property type="protein sequence ID" value="SHO53835.1"/>
    <property type="molecule type" value="Genomic_DNA"/>
</dbReference>
<gene>
    <name evidence="3" type="ORF">SAMN02745220_05333</name>
</gene>
<dbReference type="AlphaFoldDB" id="A0A1M7YML3"/>
<evidence type="ECO:0000259" key="2">
    <source>
        <dbReference type="SMART" id="SM00563"/>
    </source>
</evidence>
<dbReference type="NCBIfam" id="NF010621">
    <property type="entry name" value="PRK14014.1"/>
    <property type="match status" value="1"/>
</dbReference>
<dbReference type="PANTHER" id="PTHR10983">
    <property type="entry name" value="1-ACYLGLYCEROL-3-PHOSPHATE ACYLTRANSFERASE-RELATED"/>
    <property type="match status" value="1"/>
</dbReference>
<sequence>MLSFLPPTIRGIVASCLLVANTLLLGPLLITISLLRFIIPLQGWQRSCTAAGIRIAELWISFNSLWMKLTQQMQWDVVGIEQLDKKQWYLVSSNHQSWADILILQHLLNRKIPMLKFFLKRQLIWVPVIGLCWWALDFPFMKRYSKEYLEKYPHKRGKDFESTQRACEKFKYIPVAVFNFLEGTRFNAEKHQEQNSPYKWLLKPKAGGIAFVVGTMGDNLNALLDVTIAYPKHEQPSFWDFMCGKVDRLRVRVQQKPIPEQFLNRNYREDETFRNEFQQWVTQLWQEKDALLDQLHQQPGS</sequence>
<feature type="domain" description="Phospholipid/glycerol acyltransferase" evidence="2">
    <location>
        <begin position="89"/>
        <end position="231"/>
    </location>
</feature>
<dbReference type="Pfam" id="PF01553">
    <property type="entry name" value="Acyltransferase"/>
    <property type="match status" value="1"/>
</dbReference>